<dbReference type="Proteomes" id="UP001189429">
    <property type="component" value="Unassembled WGS sequence"/>
</dbReference>
<keyword evidence="3" id="KW-1185">Reference proteome</keyword>
<dbReference type="EMBL" id="CAUYUJ010001025">
    <property type="protein sequence ID" value="CAK0793750.1"/>
    <property type="molecule type" value="Genomic_DNA"/>
</dbReference>
<feature type="region of interest" description="Disordered" evidence="1">
    <location>
        <begin position="1"/>
        <end position="33"/>
    </location>
</feature>
<protein>
    <submittedName>
        <fullName evidence="2">Uncharacterized protein</fullName>
    </submittedName>
</protein>
<evidence type="ECO:0000313" key="2">
    <source>
        <dbReference type="EMBL" id="CAK0793750.1"/>
    </source>
</evidence>
<feature type="compositionally biased region" description="Basic and acidic residues" evidence="1">
    <location>
        <begin position="18"/>
        <end position="33"/>
    </location>
</feature>
<organism evidence="2 3">
    <name type="scientific">Prorocentrum cordatum</name>
    <dbReference type="NCBI Taxonomy" id="2364126"/>
    <lineage>
        <taxon>Eukaryota</taxon>
        <taxon>Sar</taxon>
        <taxon>Alveolata</taxon>
        <taxon>Dinophyceae</taxon>
        <taxon>Prorocentrales</taxon>
        <taxon>Prorocentraceae</taxon>
        <taxon>Prorocentrum</taxon>
    </lineage>
</organism>
<proteinExistence type="predicted"/>
<name>A0ABN9PL36_9DINO</name>
<evidence type="ECO:0000256" key="1">
    <source>
        <dbReference type="SAM" id="MobiDB-lite"/>
    </source>
</evidence>
<comment type="caution">
    <text evidence="2">The sequence shown here is derived from an EMBL/GenBank/DDBJ whole genome shotgun (WGS) entry which is preliminary data.</text>
</comment>
<gene>
    <name evidence="2" type="ORF">PCOR1329_LOCUS3948</name>
</gene>
<sequence length="110" mass="11549">MQGMLTTVHGGTVTTLDSQREKIQTKLSTREESSIALTTKSAAQQSSMATQQTQIDSLITTVSYFQTHSGTNTSGNSHHGGGDAGYSMEVESGRAHRGGGSVHHGRGAKD</sequence>
<feature type="compositionally biased region" description="Low complexity" evidence="1">
    <location>
        <begin position="1"/>
        <end position="16"/>
    </location>
</feature>
<reference evidence="2" key="1">
    <citation type="submission" date="2023-10" db="EMBL/GenBank/DDBJ databases">
        <authorList>
            <person name="Chen Y."/>
            <person name="Shah S."/>
            <person name="Dougan E. K."/>
            <person name="Thang M."/>
            <person name="Chan C."/>
        </authorList>
    </citation>
    <scope>NUCLEOTIDE SEQUENCE [LARGE SCALE GENOMIC DNA]</scope>
</reference>
<evidence type="ECO:0000313" key="3">
    <source>
        <dbReference type="Proteomes" id="UP001189429"/>
    </source>
</evidence>
<feature type="region of interest" description="Disordered" evidence="1">
    <location>
        <begin position="69"/>
        <end position="110"/>
    </location>
</feature>
<accession>A0ABN9PL36</accession>